<feature type="compositionally biased region" description="Polar residues" evidence="1">
    <location>
        <begin position="9"/>
        <end position="21"/>
    </location>
</feature>
<feature type="region of interest" description="Disordered" evidence="1">
    <location>
        <begin position="1"/>
        <end position="21"/>
    </location>
</feature>
<evidence type="ECO:0000256" key="2">
    <source>
        <dbReference type="SAM" id="Phobius"/>
    </source>
</evidence>
<dbReference type="EMBL" id="CAXDID020000034">
    <property type="protein sequence ID" value="CAL5996182.1"/>
    <property type="molecule type" value="Genomic_DNA"/>
</dbReference>
<gene>
    <name evidence="4" type="ORF">HINF_LOCUS14634</name>
    <name evidence="3" type="ORF">HINF_LOCUS59091</name>
</gene>
<reference evidence="4 5" key="2">
    <citation type="submission" date="2024-07" db="EMBL/GenBank/DDBJ databases">
        <authorList>
            <person name="Akdeniz Z."/>
        </authorList>
    </citation>
    <scope>NUCLEOTIDE SEQUENCE [LARGE SCALE GENOMIC DNA]</scope>
</reference>
<sequence>MYIRRTSAAKATNDSGTSIQGRNAAASCKPIYTGIHLRRTICVSKEAMERLPLSNPEGSLMACPQPYRSLTAAQHFEPGDFTFRNRFGRAASQEVGCGEEREARSNEPIIDHTKQSWYFSNASSALTSDAEPNRSSFNNTNNKIYEQKQNDSLNCNLIISTRLNLIIPSSSHKSWQSTNPNLVTQLRTEIQNMNMIIYFFRRNYQTTRIIGILKKLLGQGKNLIILSIQIYNLCILNYILHIILTNYIKYTFISQLLYFIIHSNVIIFKFYGIQRIAINKTKQLIGFIYK</sequence>
<keyword evidence="2" id="KW-1133">Transmembrane helix</keyword>
<organism evidence="3">
    <name type="scientific">Hexamita inflata</name>
    <dbReference type="NCBI Taxonomy" id="28002"/>
    <lineage>
        <taxon>Eukaryota</taxon>
        <taxon>Metamonada</taxon>
        <taxon>Diplomonadida</taxon>
        <taxon>Hexamitidae</taxon>
        <taxon>Hexamitinae</taxon>
        <taxon>Hexamita</taxon>
    </lineage>
</organism>
<comment type="caution">
    <text evidence="3">The sequence shown here is derived from an EMBL/GenBank/DDBJ whole genome shotgun (WGS) entry which is preliminary data.</text>
</comment>
<proteinExistence type="predicted"/>
<reference evidence="3" key="1">
    <citation type="submission" date="2023-06" db="EMBL/GenBank/DDBJ databases">
        <authorList>
            <person name="Kurt Z."/>
        </authorList>
    </citation>
    <scope>NUCLEOTIDE SEQUENCE</scope>
</reference>
<accession>A0AA86R4K0</accession>
<dbReference type="EMBL" id="CATOUU010001090">
    <property type="protein sequence ID" value="CAI9971446.1"/>
    <property type="molecule type" value="Genomic_DNA"/>
</dbReference>
<evidence type="ECO:0000313" key="5">
    <source>
        <dbReference type="Proteomes" id="UP001642409"/>
    </source>
</evidence>
<keyword evidence="2" id="KW-0472">Membrane</keyword>
<keyword evidence="5" id="KW-1185">Reference proteome</keyword>
<evidence type="ECO:0000313" key="3">
    <source>
        <dbReference type="EMBL" id="CAI9971446.1"/>
    </source>
</evidence>
<evidence type="ECO:0000256" key="1">
    <source>
        <dbReference type="SAM" id="MobiDB-lite"/>
    </source>
</evidence>
<keyword evidence="2" id="KW-0812">Transmembrane</keyword>
<dbReference type="AlphaFoldDB" id="A0AA86R4K0"/>
<name>A0AA86R4K0_9EUKA</name>
<protein>
    <submittedName>
        <fullName evidence="4">Hypothetical_protein</fullName>
    </submittedName>
</protein>
<dbReference type="Proteomes" id="UP001642409">
    <property type="component" value="Unassembled WGS sequence"/>
</dbReference>
<evidence type="ECO:0000313" key="4">
    <source>
        <dbReference type="EMBL" id="CAL5996182.1"/>
    </source>
</evidence>
<feature type="transmembrane region" description="Helical" evidence="2">
    <location>
        <begin position="250"/>
        <end position="272"/>
    </location>
</feature>
<feature type="transmembrane region" description="Helical" evidence="2">
    <location>
        <begin position="223"/>
        <end position="244"/>
    </location>
</feature>